<sequence>TLNQEKEKREEKLGDLTRKKETLQRETERKKEWEELDRQAASLEAEIPAYDRLIQAENEAKKAEADLLRQQETEKKQVQAAIGARKDAEVLRREQQELEHAGEQLEVLRRELDRQKGRKDSLEELKRDLDSWMAGERERQTVEAERAGREEERNALKAKEEDLAADLERRERLLEELKGADLRKAELERQLAEEKRRQQDLTELYRDTEEYRKLWEAYDRARKIYVNAAAEAERLGVEYQAASRAFLDGQAGILAQSLEPGRPCPVCGSTDHPMPAVRPGETPSEAEMDQARENWEAARKKAEEASQEAGNRMGAAAAKKQEVSGRLEKLTGEAGFGEADGRIRSLLERSDKRRKELEAGIEAARRDLERRALEEKRRREQEQLQKQLRIQGEELAGQLTKLMSAMGKLEGESSQMWKKIGGESLALGLDGPGQSAGVSRSAEELSSEETSRPAALSQKKTAARLMEAAGQELQKTGSSIKRLEEKTEEEEARVKRRGELTGLIADREEAARRAEEELADCRKALAASETRKQELERQLLAAGQGLRFENKEQAAQALEELRSRSAAGKAALEQARAEADRCEKELAGLDGRIGQLEKQLEEAEPVDLSAAEADKQAMEEERTVLDERQKRLYSRIQANGSALENIRSRSGRLEELEKRWSMVRALANTAGGTVSGREKIMLETYIQMTYFDRIIHRANTRFMVMSGGQYELKRRERAANNQSQSGLELDVIDHYNGTERSVKTLSGGESFQASLSLALGLSDEIQSLAGGIRLDTMFVDEGFGTLDESALEQAVQALAGLTEGNRLVGIISHVAELKERIERQIVVTKDRAGGSRAEIRC</sequence>
<dbReference type="Pfam" id="PF13558">
    <property type="entry name" value="SbcC_Walker_B"/>
    <property type="match status" value="1"/>
</dbReference>
<evidence type="ECO:0000256" key="3">
    <source>
        <dbReference type="ARBA" id="ARBA00013368"/>
    </source>
</evidence>
<reference evidence="6" key="2">
    <citation type="submission" date="2021-04" db="EMBL/GenBank/DDBJ databases">
        <authorList>
            <person name="Gilroy R."/>
        </authorList>
    </citation>
    <scope>NUCLEOTIDE SEQUENCE</scope>
    <source>
        <strain evidence="6">ChiBcec1-1093</strain>
    </source>
</reference>
<dbReference type="Proteomes" id="UP000824101">
    <property type="component" value="Unassembled WGS sequence"/>
</dbReference>
<comment type="caution">
    <text evidence="6">The sequence shown here is derived from an EMBL/GenBank/DDBJ whole genome shotgun (WGS) entry which is preliminary data.</text>
</comment>
<evidence type="ECO:0000256" key="4">
    <source>
        <dbReference type="SAM" id="Coils"/>
    </source>
</evidence>
<feature type="non-terminal residue" evidence="6">
    <location>
        <position position="1"/>
    </location>
</feature>
<feature type="region of interest" description="Disordered" evidence="5">
    <location>
        <begin position="428"/>
        <end position="462"/>
    </location>
</feature>
<comment type="subunit">
    <text evidence="2">Heterodimer of SbcC and SbcD.</text>
</comment>
<evidence type="ECO:0000256" key="5">
    <source>
        <dbReference type="SAM" id="MobiDB-lite"/>
    </source>
</evidence>
<dbReference type="PANTHER" id="PTHR32114">
    <property type="entry name" value="ABC TRANSPORTER ABCH.3"/>
    <property type="match status" value="1"/>
</dbReference>
<dbReference type="EMBL" id="DXBC01000046">
    <property type="protein sequence ID" value="HIZ78789.1"/>
    <property type="molecule type" value="Genomic_DNA"/>
</dbReference>
<proteinExistence type="inferred from homology"/>
<accession>A0A9D2K6F2</accession>
<keyword evidence="4" id="KW-0175">Coiled coil</keyword>
<name>A0A9D2K6F2_9FIRM</name>
<feature type="compositionally biased region" description="Basic and acidic residues" evidence="5">
    <location>
        <begin position="289"/>
        <end position="304"/>
    </location>
</feature>
<reference evidence="6" key="1">
    <citation type="journal article" date="2021" name="PeerJ">
        <title>Extensive microbial diversity within the chicken gut microbiome revealed by metagenomics and culture.</title>
        <authorList>
            <person name="Gilroy R."/>
            <person name="Ravi A."/>
            <person name="Getino M."/>
            <person name="Pursley I."/>
            <person name="Horton D.L."/>
            <person name="Alikhan N.F."/>
            <person name="Baker D."/>
            <person name="Gharbi K."/>
            <person name="Hall N."/>
            <person name="Watson M."/>
            <person name="Adriaenssens E.M."/>
            <person name="Foster-Nyarko E."/>
            <person name="Jarju S."/>
            <person name="Secka A."/>
            <person name="Antonio M."/>
            <person name="Oren A."/>
            <person name="Chaudhuri R.R."/>
            <person name="La Ragione R."/>
            <person name="Hildebrand F."/>
            <person name="Pallen M.J."/>
        </authorList>
    </citation>
    <scope>NUCLEOTIDE SEQUENCE</scope>
    <source>
        <strain evidence="6">ChiBcec1-1093</strain>
    </source>
</reference>
<feature type="region of interest" description="Disordered" evidence="5">
    <location>
        <begin position="1"/>
        <end position="35"/>
    </location>
</feature>
<feature type="coiled-coil region" evidence="4">
    <location>
        <begin position="347"/>
        <end position="390"/>
    </location>
</feature>
<dbReference type="InterPro" id="IPR027417">
    <property type="entry name" value="P-loop_NTPase"/>
</dbReference>
<evidence type="ECO:0000256" key="2">
    <source>
        <dbReference type="ARBA" id="ARBA00011322"/>
    </source>
</evidence>
<dbReference type="PANTHER" id="PTHR32114:SF2">
    <property type="entry name" value="ABC TRANSPORTER ABCH.3"/>
    <property type="match status" value="1"/>
</dbReference>
<dbReference type="AlphaFoldDB" id="A0A9D2K6F2"/>
<evidence type="ECO:0000313" key="6">
    <source>
        <dbReference type="EMBL" id="HIZ78789.1"/>
    </source>
</evidence>
<dbReference type="SUPFAM" id="SSF52540">
    <property type="entry name" value="P-loop containing nucleoside triphosphate hydrolases"/>
    <property type="match status" value="1"/>
</dbReference>
<dbReference type="Gene3D" id="3.40.50.300">
    <property type="entry name" value="P-loop containing nucleotide triphosphate hydrolases"/>
    <property type="match status" value="1"/>
</dbReference>
<gene>
    <name evidence="6" type="ORF">IAA17_03240</name>
</gene>
<organism evidence="6 7">
    <name type="scientific">Candidatus Lachnoclostridium stercorigallinarum</name>
    <dbReference type="NCBI Taxonomy" id="2838634"/>
    <lineage>
        <taxon>Bacteria</taxon>
        <taxon>Bacillati</taxon>
        <taxon>Bacillota</taxon>
        <taxon>Clostridia</taxon>
        <taxon>Lachnospirales</taxon>
        <taxon>Lachnospiraceae</taxon>
    </lineage>
</organism>
<evidence type="ECO:0000256" key="1">
    <source>
        <dbReference type="ARBA" id="ARBA00006930"/>
    </source>
</evidence>
<feature type="region of interest" description="Disordered" evidence="5">
    <location>
        <begin position="275"/>
        <end position="324"/>
    </location>
</feature>
<feature type="region of interest" description="Disordered" evidence="5">
    <location>
        <begin position="129"/>
        <end position="161"/>
    </location>
</feature>
<comment type="similarity">
    <text evidence="1">Belongs to the SMC family. SbcC subfamily.</text>
</comment>
<feature type="coiled-coil region" evidence="4">
    <location>
        <begin position="466"/>
        <end position="628"/>
    </location>
</feature>
<protein>
    <recommendedName>
        <fullName evidence="3">Nuclease SbcCD subunit C</fullName>
    </recommendedName>
</protein>
<evidence type="ECO:0000313" key="7">
    <source>
        <dbReference type="Proteomes" id="UP000824101"/>
    </source>
</evidence>